<reference evidence="1" key="1">
    <citation type="journal article" date="2020" name="Stud. Mycol.">
        <title>101 Dothideomycetes genomes: a test case for predicting lifestyles and emergence of pathogens.</title>
        <authorList>
            <person name="Haridas S."/>
            <person name="Albert R."/>
            <person name="Binder M."/>
            <person name="Bloem J."/>
            <person name="Labutti K."/>
            <person name="Salamov A."/>
            <person name="Andreopoulos B."/>
            <person name="Baker S."/>
            <person name="Barry K."/>
            <person name="Bills G."/>
            <person name="Bluhm B."/>
            <person name="Cannon C."/>
            <person name="Castanera R."/>
            <person name="Culley D."/>
            <person name="Daum C."/>
            <person name="Ezra D."/>
            <person name="Gonzalez J."/>
            <person name="Henrissat B."/>
            <person name="Kuo A."/>
            <person name="Liang C."/>
            <person name="Lipzen A."/>
            <person name="Lutzoni F."/>
            <person name="Magnuson J."/>
            <person name="Mondo S."/>
            <person name="Nolan M."/>
            <person name="Ohm R."/>
            <person name="Pangilinan J."/>
            <person name="Park H.-J."/>
            <person name="Ramirez L."/>
            <person name="Alfaro M."/>
            <person name="Sun H."/>
            <person name="Tritt A."/>
            <person name="Yoshinaga Y."/>
            <person name="Zwiers L.-H."/>
            <person name="Turgeon B."/>
            <person name="Goodwin S."/>
            <person name="Spatafora J."/>
            <person name="Crous P."/>
            <person name="Grigoriev I."/>
        </authorList>
    </citation>
    <scope>NUCLEOTIDE SEQUENCE</scope>
    <source>
        <strain evidence="1">CBS 121410</strain>
    </source>
</reference>
<name>A0A9P4LY45_9PEZI</name>
<evidence type="ECO:0000313" key="2">
    <source>
        <dbReference type="Proteomes" id="UP000799776"/>
    </source>
</evidence>
<dbReference type="EMBL" id="ML978716">
    <property type="protein sequence ID" value="KAF2088409.1"/>
    <property type="molecule type" value="Genomic_DNA"/>
</dbReference>
<gene>
    <name evidence="1" type="ORF">K490DRAFT_64460</name>
</gene>
<sequence>MLSKATGLSLDIWSMIIDYVHRPADLKNLCLTCTQLHHLSARKLYREVTLDVGSASDQKLCAFLSPRNIGLQYVRGVDIFLAQQEDKSNQLQQAHLAVRMILEFLPEGILERFSWHPWQPFSSDNLLLLFKMQRRLKWLEGFSVDGDILDQLEGSQELDRICQNARTLVFYPDSPSVLDYCNLLLRKSSRVEDLTVNASFDGPSSHLTSRELNDSSIGPGLISTTLFNHMLPFEQCSPLTLTSLKLQKINLRYATESYCKVIRLKALKTLAVLDCPGADALFAALSKGSTVPEHLEKLEVRHEDNRESDVLHAVDNLLCLLTGLDGLTIDISNVQELPSVSSITRHSKTLVYLNVHTSSSHALEEHVFSADDFNQICIQCHQIEQLSLAFPSTSMLRARSEPFMAFQNAITELRNLVTLNITTWPHNGISGLRLSTSTYKLLLQDIAQTMLSPSHSITTSSRHSGASKLNLIAFGCANSHDIHKGNSQMVFVKGRQRDPLGVDKPLATNIEPYLRKFVEPRSEILDFALSTSVRAPTKEDGGI</sequence>
<keyword evidence="2" id="KW-1185">Reference proteome</keyword>
<dbReference type="AlphaFoldDB" id="A0A9P4LY45"/>
<evidence type="ECO:0008006" key="3">
    <source>
        <dbReference type="Google" id="ProtNLM"/>
    </source>
</evidence>
<organism evidence="1 2">
    <name type="scientific">Saccharata proteae CBS 121410</name>
    <dbReference type="NCBI Taxonomy" id="1314787"/>
    <lineage>
        <taxon>Eukaryota</taxon>
        <taxon>Fungi</taxon>
        <taxon>Dikarya</taxon>
        <taxon>Ascomycota</taxon>
        <taxon>Pezizomycotina</taxon>
        <taxon>Dothideomycetes</taxon>
        <taxon>Dothideomycetes incertae sedis</taxon>
        <taxon>Botryosphaeriales</taxon>
        <taxon>Saccharataceae</taxon>
        <taxon>Saccharata</taxon>
    </lineage>
</organism>
<dbReference type="OrthoDB" id="5284003at2759"/>
<comment type="caution">
    <text evidence="1">The sequence shown here is derived from an EMBL/GenBank/DDBJ whole genome shotgun (WGS) entry which is preliminary data.</text>
</comment>
<protein>
    <recommendedName>
        <fullName evidence="3">F-box domain-containing protein</fullName>
    </recommendedName>
</protein>
<accession>A0A9P4LY45</accession>
<dbReference type="Proteomes" id="UP000799776">
    <property type="component" value="Unassembled WGS sequence"/>
</dbReference>
<evidence type="ECO:0000313" key="1">
    <source>
        <dbReference type="EMBL" id="KAF2088409.1"/>
    </source>
</evidence>
<proteinExistence type="predicted"/>